<name>A0A2W7MCG5_9BACI</name>
<proteinExistence type="predicted"/>
<dbReference type="EMBL" id="QKZI01000007">
    <property type="protein sequence ID" value="PZX03107.1"/>
    <property type="molecule type" value="Genomic_DNA"/>
</dbReference>
<evidence type="ECO:0000313" key="2">
    <source>
        <dbReference type="Proteomes" id="UP000248646"/>
    </source>
</evidence>
<comment type="caution">
    <text evidence="1">The sequence shown here is derived from an EMBL/GenBank/DDBJ whole genome shotgun (WGS) entry which is preliminary data.</text>
</comment>
<dbReference type="AlphaFoldDB" id="A0A2W7MCG5"/>
<keyword evidence="2" id="KW-1185">Reference proteome</keyword>
<accession>A0A2W7MCG5</accession>
<organism evidence="1 2">
    <name type="scientific">Psychrobacillus insolitus</name>
    <dbReference type="NCBI Taxonomy" id="1461"/>
    <lineage>
        <taxon>Bacteria</taxon>
        <taxon>Bacillati</taxon>
        <taxon>Bacillota</taxon>
        <taxon>Bacilli</taxon>
        <taxon>Bacillales</taxon>
        <taxon>Bacillaceae</taxon>
        <taxon>Psychrobacillus</taxon>
    </lineage>
</organism>
<reference evidence="1 2" key="1">
    <citation type="submission" date="2018-06" db="EMBL/GenBank/DDBJ databases">
        <title>Genomic Encyclopedia of Type Strains, Phase IV (KMG-IV): sequencing the most valuable type-strain genomes for metagenomic binning, comparative biology and taxonomic classification.</title>
        <authorList>
            <person name="Goeker M."/>
        </authorList>
    </citation>
    <scope>NUCLEOTIDE SEQUENCE [LARGE SCALE GENOMIC DNA]</scope>
    <source>
        <strain evidence="1 2">DSM 5</strain>
    </source>
</reference>
<sequence length="31" mass="3475">MLVTTTNTIEEYHGIVSGEALHINLSFLKEN</sequence>
<dbReference type="Proteomes" id="UP000248646">
    <property type="component" value="Unassembled WGS sequence"/>
</dbReference>
<protein>
    <submittedName>
        <fullName evidence="1">Uncharacterized protein</fullName>
    </submittedName>
</protein>
<gene>
    <name evidence="1" type="ORF">C7437_10763</name>
</gene>
<evidence type="ECO:0000313" key="1">
    <source>
        <dbReference type="EMBL" id="PZX03107.1"/>
    </source>
</evidence>